<evidence type="ECO:0000259" key="1">
    <source>
        <dbReference type="Pfam" id="PF12146"/>
    </source>
</evidence>
<dbReference type="SUPFAM" id="SSF53474">
    <property type="entry name" value="alpha/beta-Hydrolases"/>
    <property type="match status" value="1"/>
</dbReference>
<dbReference type="Proteomes" id="UP001168877">
    <property type="component" value="Unassembled WGS sequence"/>
</dbReference>
<gene>
    <name evidence="2" type="ORF">LWI29_009629</name>
</gene>
<organism evidence="2 3">
    <name type="scientific">Acer saccharum</name>
    <name type="common">Sugar maple</name>
    <dbReference type="NCBI Taxonomy" id="4024"/>
    <lineage>
        <taxon>Eukaryota</taxon>
        <taxon>Viridiplantae</taxon>
        <taxon>Streptophyta</taxon>
        <taxon>Embryophyta</taxon>
        <taxon>Tracheophyta</taxon>
        <taxon>Spermatophyta</taxon>
        <taxon>Magnoliopsida</taxon>
        <taxon>eudicotyledons</taxon>
        <taxon>Gunneridae</taxon>
        <taxon>Pentapetalae</taxon>
        <taxon>rosids</taxon>
        <taxon>malvids</taxon>
        <taxon>Sapindales</taxon>
        <taxon>Sapindaceae</taxon>
        <taxon>Hippocastanoideae</taxon>
        <taxon>Acereae</taxon>
        <taxon>Acer</taxon>
    </lineage>
</organism>
<dbReference type="Gene3D" id="3.40.50.1820">
    <property type="entry name" value="alpha/beta hydrolase"/>
    <property type="match status" value="1"/>
</dbReference>
<comment type="caution">
    <text evidence="2">The sequence shown here is derived from an EMBL/GenBank/DDBJ whole genome shotgun (WGS) entry which is preliminary data.</text>
</comment>
<keyword evidence="3" id="KW-1185">Reference proteome</keyword>
<evidence type="ECO:0000313" key="2">
    <source>
        <dbReference type="EMBL" id="KAK0591878.1"/>
    </source>
</evidence>
<dbReference type="InterPro" id="IPR022742">
    <property type="entry name" value="Hydrolase_4"/>
</dbReference>
<dbReference type="InterPro" id="IPR051044">
    <property type="entry name" value="MAG_DAG_Lipase"/>
</dbReference>
<reference evidence="2" key="2">
    <citation type="submission" date="2023-06" db="EMBL/GenBank/DDBJ databases">
        <authorList>
            <person name="Swenson N.G."/>
            <person name="Wegrzyn J.L."/>
            <person name="Mcevoy S.L."/>
        </authorList>
    </citation>
    <scope>NUCLEOTIDE SEQUENCE</scope>
    <source>
        <strain evidence="2">NS2018</strain>
        <tissue evidence="2">Leaf</tissue>
    </source>
</reference>
<dbReference type="PANTHER" id="PTHR11614">
    <property type="entry name" value="PHOSPHOLIPASE-RELATED"/>
    <property type="match status" value="1"/>
</dbReference>
<proteinExistence type="predicted"/>
<protein>
    <recommendedName>
        <fullName evidence="1">Serine aminopeptidase S33 domain-containing protein</fullName>
    </recommendedName>
</protein>
<reference evidence="2" key="1">
    <citation type="journal article" date="2022" name="Plant J.">
        <title>Strategies of tolerance reflected in two North American maple genomes.</title>
        <authorList>
            <person name="McEvoy S.L."/>
            <person name="Sezen U.U."/>
            <person name="Trouern-Trend A."/>
            <person name="McMahon S.M."/>
            <person name="Schaberg P.G."/>
            <person name="Yang J."/>
            <person name="Wegrzyn J.L."/>
            <person name="Swenson N.G."/>
        </authorList>
    </citation>
    <scope>NUCLEOTIDE SEQUENCE</scope>
    <source>
        <strain evidence="2">NS2018</strain>
    </source>
</reference>
<evidence type="ECO:0000313" key="3">
    <source>
        <dbReference type="Proteomes" id="UP001168877"/>
    </source>
</evidence>
<accession>A0AA39SIX8</accession>
<feature type="domain" description="Serine aminopeptidase S33" evidence="1">
    <location>
        <begin position="18"/>
        <end position="85"/>
    </location>
</feature>
<name>A0AA39SIX8_ACESA</name>
<dbReference type="EMBL" id="JAUESC010000380">
    <property type="protein sequence ID" value="KAK0591878.1"/>
    <property type="molecule type" value="Genomic_DNA"/>
</dbReference>
<sequence length="121" mass="13041">MEEEAGVGKPKEAGGEATAYELLCVCRDLQGMFEDFDVPLLVCHGSDDEVCDPACTEELYKPAASGDKTLKIYLGMGHQIVGEPEENVELVFGDMVEWLRTRALSSKEGNSTRAAVVEGGV</sequence>
<dbReference type="InterPro" id="IPR029058">
    <property type="entry name" value="AB_hydrolase_fold"/>
</dbReference>
<dbReference type="AlphaFoldDB" id="A0AA39SIX8"/>
<dbReference type="Pfam" id="PF12146">
    <property type="entry name" value="Hydrolase_4"/>
    <property type="match status" value="1"/>
</dbReference>